<evidence type="ECO:0000256" key="3">
    <source>
        <dbReference type="ARBA" id="ARBA00022801"/>
    </source>
</evidence>
<gene>
    <name evidence="6" type="ORF">GMA10_10035</name>
</gene>
<dbReference type="SUPFAM" id="SSF55031">
    <property type="entry name" value="Bacterial exopeptidase dimerisation domain"/>
    <property type="match status" value="1"/>
</dbReference>
<dbReference type="PANTHER" id="PTHR43808">
    <property type="entry name" value="ACETYLORNITHINE DEACETYLASE"/>
    <property type="match status" value="1"/>
</dbReference>
<dbReference type="RefSeq" id="WP_129315282.1">
    <property type="nucleotide sequence ID" value="NZ_JBITVH010000001.1"/>
</dbReference>
<keyword evidence="4" id="KW-0862">Zinc</keyword>
<evidence type="ECO:0000256" key="4">
    <source>
        <dbReference type="ARBA" id="ARBA00022833"/>
    </source>
</evidence>
<dbReference type="CDD" id="cd08659">
    <property type="entry name" value="M20_ArgE_DapE-like"/>
    <property type="match status" value="1"/>
</dbReference>
<dbReference type="Pfam" id="PF07687">
    <property type="entry name" value="M20_dimer"/>
    <property type="match status" value="1"/>
</dbReference>
<dbReference type="PROSITE" id="PS00758">
    <property type="entry name" value="ARGE_DAPE_CPG2_1"/>
    <property type="match status" value="1"/>
</dbReference>
<dbReference type="InterPro" id="IPR036264">
    <property type="entry name" value="Bact_exopeptidase_dim_dom"/>
</dbReference>
<evidence type="ECO:0000313" key="7">
    <source>
        <dbReference type="Proteomes" id="UP000462152"/>
    </source>
</evidence>
<dbReference type="Pfam" id="PF01546">
    <property type="entry name" value="Peptidase_M20"/>
    <property type="match status" value="1"/>
</dbReference>
<dbReference type="Gene3D" id="3.40.630.10">
    <property type="entry name" value="Zn peptidases"/>
    <property type="match status" value="2"/>
</dbReference>
<accession>A0A7K1LK92</accession>
<sequence length="410" mass="42273">MTSIDLAATDTRRAEKVTERIDAESIVALAEELIRAGGENPGGTEEATVVSLSGALAAIGARIEVDEVAPGRSNLTARLGGDGTGNGGVLFLGHSDVVPAGAGWTADPFEPRRWGDRLIGRGSSDMKGGLASLVVAMNAVHAVAPEVPMTLLVTVDEECDAAGAQHYVASEPAGEYTGCVAAEPTGMQIITACRGATNLRLEITGASAHAGNPDDGASAILAASDVIGTIEADDVALRSHPDPELGRACWNVGSIRGGHGTSIVADQCELALDRRTLPGEDPATILSEILAQSTRAVRGRSRAGAERISLTGSIDMIMPGFRTDPEDDFVAGCQDAVRRAGGSGETGVWTAACEGGFVNRVHQIPTVVLGPGDVNNQAHQPDESVEIPELLEAARTYALIALRSSKSMTT</sequence>
<comment type="cofactor">
    <cofactor evidence="1">
        <name>Zn(2+)</name>
        <dbReference type="ChEBI" id="CHEBI:29105"/>
    </cofactor>
</comment>
<evidence type="ECO:0000259" key="5">
    <source>
        <dbReference type="Pfam" id="PF07687"/>
    </source>
</evidence>
<protein>
    <submittedName>
        <fullName evidence="6">M20/M25/M40 family metallo-hydrolase</fullName>
    </submittedName>
</protein>
<name>A0A7K1LK92_9MICC</name>
<comment type="caution">
    <text evidence="6">The sequence shown here is derived from an EMBL/GenBank/DDBJ whole genome shotgun (WGS) entry which is preliminary data.</text>
</comment>
<keyword evidence="7" id="KW-1185">Reference proteome</keyword>
<feature type="domain" description="Peptidase M20 dimerisation" evidence="5">
    <location>
        <begin position="194"/>
        <end position="292"/>
    </location>
</feature>
<dbReference type="InterPro" id="IPR002933">
    <property type="entry name" value="Peptidase_M20"/>
</dbReference>
<dbReference type="GO" id="GO:0016787">
    <property type="term" value="F:hydrolase activity"/>
    <property type="evidence" value="ECO:0007669"/>
    <property type="project" value="UniProtKB-KW"/>
</dbReference>
<dbReference type="GO" id="GO:0046872">
    <property type="term" value="F:metal ion binding"/>
    <property type="evidence" value="ECO:0007669"/>
    <property type="project" value="UniProtKB-KW"/>
</dbReference>
<dbReference type="EMBL" id="WOGT01000006">
    <property type="protein sequence ID" value="MUN55545.1"/>
    <property type="molecule type" value="Genomic_DNA"/>
</dbReference>
<proteinExistence type="predicted"/>
<keyword evidence="2" id="KW-0479">Metal-binding</keyword>
<dbReference type="SUPFAM" id="SSF53187">
    <property type="entry name" value="Zn-dependent exopeptidases"/>
    <property type="match status" value="1"/>
</dbReference>
<dbReference type="Proteomes" id="UP000462152">
    <property type="component" value="Unassembled WGS sequence"/>
</dbReference>
<dbReference type="InterPro" id="IPR011650">
    <property type="entry name" value="Peptidase_M20_dimer"/>
</dbReference>
<dbReference type="AlphaFoldDB" id="A0A7K1LK92"/>
<dbReference type="Gene3D" id="3.30.70.360">
    <property type="match status" value="1"/>
</dbReference>
<evidence type="ECO:0000256" key="1">
    <source>
        <dbReference type="ARBA" id="ARBA00001947"/>
    </source>
</evidence>
<dbReference type="InterPro" id="IPR050072">
    <property type="entry name" value="Peptidase_M20A"/>
</dbReference>
<reference evidence="6 7" key="1">
    <citation type="submission" date="2019-12" db="EMBL/GenBank/DDBJ databases">
        <authorList>
            <person name="Li J."/>
            <person name="Shi Y."/>
            <person name="Xu G."/>
            <person name="Xiao D."/>
            <person name="Ran X."/>
        </authorList>
    </citation>
    <scope>NUCLEOTIDE SEQUENCE [LARGE SCALE GENOMIC DNA]</scope>
    <source>
        <strain evidence="6 7">JCM 15915</strain>
    </source>
</reference>
<keyword evidence="3 6" id="KW-0378">Hydrolase</keyword>
<dbReference type="InterPro" id="IPR001261">
    <property type="entry name" value="ArgE/DapE_CS"/>
</dbReference>
<organism evidence="6 7">
    <name type="scientific">Rothia koreensis</name>
    <dbReference type="NCBI Taxonomy" id="592378"/>
    <lineage>
        <taxon>Bacteria</taxon>
        <taxon>Bacillati</taxon>
        <taxon>Actinomycetota</taxon>
        <taxon>Actinomycetes</taxon>
        <taxon>Micrococcales</taxon>
        <taxon>Micrococcaceae</taxon>
        <taxon>Rothia</taxon>
    </lineage>
</organism>
<evidence type="ECO:0000313" key="6">
    <source>
        <dbReference type="EMBL" id="MUN55545.1"/>
    </source>
</evidence>
<dbReference type="OrthoDB" id="7055905at2"/>
<evidence type="ECO:0000256" key="2">
    <source>
        <dbReference type="ARBA" id="ARBA00022723"/>
    </source>
</evidence>